<evidence type="ECO:0000259" key="17">
    <source>
        <dbReference type="PROSITE" id="PS50262"/>
    </source>
</evidence>
<dbReference type="InterPro" id="IPR050125">
    <property type="entry name" value="GPCR_opsins"/>
</dbReference>
<keyword evidence="5 15" id="KW-0681">Retinal protein</keyword>
<dbReference type="SUPFAM" id="SSF81321">
    <property type="entry name" value="Family A G protein-coupled receptor-like"/>
    <property type="match status" value="1"/>
</dbReference>
<dbReference type="PROSITE" id="PS50262">
    <property type="entry name" value="G_PROTEIN_RECEP_F1_2"/>
    <property type="match status" value="1"/>
</dbReference>
<feature type="region of interest" description="Disordered" evidence="16">
    <location>
        <begin position="360"/>
        <end position="379"/>
    </location>
</feature>
<keyword evidence="4 15" id="KW-0812">Transmembrane</keyword>
<evidence type="ECO:0000256" key="13">
    <source>
        <dbReference type="ARBA" id="ARBA00023224"/>
    </source>
</evidence>
<dbReference type="PROSITE" id="PS00237">
    <property type="entry name" value="G_PROTEIN_RECEP_F1_1"/>
    <property type="match status" value="1"/>
</dbReference>
<evidence type="ECO:0000256" key="5">
    <source>
        <dbReference type="ARBA" id="ARBA00022925"/>
    </source>
</evidence>
<accession>A0A0C6FZH4</accession>
<dbReference type="InterPro" id="IPR027430">
    <property type="entry name" value="Retinal_BS"/>
</dbReference>
<dbReference type="PRINTS" id="PR00577">
    <property type="entry name" value="OPSINRH3RH4"/>
</dbReference>
<evidence type="ECO:0000256" key="1">
    <source>
        <dbReference type="ARBA" id="ARBA00004141"/>
    </source>
</evidence>
<evidence type="ECO:0000256" key="14">
    <source>
        <dbReference type="ARBA" id="ARBA00023305"/>
    </source>
</evidence>
<keyword evidence="8 15" id="KW-0297">G-protein coupled receptor</keyword>
<evidence type="ECO:0000256" key="2">
    <source>
        <dbReference type="ARBA" id="ARBA00022543"/>
    </source>
</evidence>
<dbReference type="GO" id="GO:0007602">
    <property type="term" value="P:phototransduction"/>
    <property type="evidence" value="ECO:0007669"/>
    <property type="project" value="UniProtKB-KW"/>
</dbReference>
<evidence type="ECO:0000256" key="7">
    <source>
        <dbReference type="ARBA" id="ARBA00022991"/>
    </source>
</evidence>
<dbReference type="GO" id="GO:0004930">
    <property type="term" value="F:G protein-coupled receptor activity"/>
    <property type="evidence" value="ECO:0007669"/>
    <property type="project" value="UniProtKB-KW"/>
</dbReference>
<dbReference type="PRINTS" id="PR00238">
    <property type="entry name" value="OPSIN"/>
</dbReference>
<keyword evidence="6 15" id="KW-1133">Transmembrane helix</keyword>
<dbReference type="FunFam" id="1.20.1070.10:FF:000044">
    <property type="entry name" value="Opsin, ultraviolet-sensitive"/>
    <property type="match status" value="1"/>
</dbReference>
<evidence type="ECO:0000256" key="8">
    <source>
        <dbReference type="ARBA" id="ARBA00023040"/>
    </source>
</evidence>
<feature type="transmembrane region" description="Helical" evidence="15">
    <location>
        <begin position="218"/>
        <end position="239"/>
    </location>
</feature>
<comment type="similarity">
    <text evidence="15">Belongs to the G-protein coupled receptor 1 family. Opsin subfamily.</text>
</comment>
<organism evidence="18">
    <name type="scientific">Indolestes peregrinus</name>
    <dbReference type="NCBI Taxonomy" id="546916"/>
    <lineage>
        <taxon>Eukaryota</taxon>
        <taxon>Metazoa</taxon>
        <taxon>Ecdysozoa</taxon>
        <taxon>Arthropoda</taxon>
        <taxon>Hexapoda</taxon>
        <taxon>Insecta</taxon>
        <taxon>Pterygota</taxon>
        <taxon>Palaeoptera</taxon>
        <taxon>Odonata</taxon>
        <taxon>Zygoptera</taxon>
        <taxon>Lestidae</taxon>
        <taxon>Indolestes</taxon>
    </lineage>
</organism>
<keyword evidence="3 15" id="KW-0716">Sensory transduction</keyword>
<feature type="transmembrane region" description="Helical" evidence="15">
    <location>
        <begin position="57"/>
        <end position="81"/>
    </location>
</feature>
<keyword evidence="9 15" id="KW-0472">Membrane</keyword>
<evidence type="ECO:0000256" key="12">
    <source>
        <dbReference type="ARBA" id="ARBA00023180"/>
    </source>
</evidence>
<dbReference type="Pfam" id="PF00001">
    <property type="entry name" value="7tm_1"/>
    <property type="match status" value="1"/>
</dbReference>
<feature type="domain" description="G-protein coupled receptors family 1 profile" evidence="17">
    <location>
        <begin position="73"/>
        <end position="335"/>
    </location>
</feature>
<evidence type="ECO:0000256" key="3">
    <source>
        <dbReference type="ARBA" id="ARBA00022606"/>
    </source>
</evidence>
<dbReference type="InterPro" id="IPR000276">
    <property type="entry name" value="GPCR_Rhodpsn"/>
</dbReference>
<name>A0A0C6FZH4_9ODON</name>
<dbReference type="AlphaFoldDB" id="A0A0C6FZH4"/>
<dbReference type="EMBL" id="LC009300">
    <property type="protein sequence ID" value="BAQ54948.1"/>
    <property type="molecule type" value="mRNA"/>
</dbReference>
<keyword evidence="14" id="KW-0844">Vision</keyword>
<keyword evidence="12" id="KW-0325">Glycoprotein</keyword>
<evidence type="ECO:0000256" key="15">
    <source>
        <dbReference type="RuleBase" id="RU004951"/>
    </source>
</evidence>
<feature type="transmembrane region" description="Helical" evidence="15">
    <location>
        <begin position="130"/>
        <end position="149"/>
    </location>
</feature>
<feature type="compositionally biased region" description="Polar residues" evidence="16">
    <location>
        <begin position="360"/>
        <end position="371"/>
    </location>
</feature>
<feature type="transmembrane region" description="Helical" evidence="15">
    <location>
        <begin position="317"/>
        <end position="338"/>
    </location>
</feature>
<dbReference type="Gene3D" id="1.20.1070.10">
    <property type="entry name" value="Rhodopsin 7-helix transmembrane proteins"/>
    <property type="match status" value="1"/>
</dbReference>
<protein>
    <submittedName>
        <fullName evidence="18">RhSWa1 protein</fullName>
    </submittedName>
</protein>
<evidence type="ECO:0000256" key="16">
    <source>
        <dbReference type="SAM" id="MobiDB-lite"/>
    </source>
</evidence>
<evidence type="ECO:0000256" key="10">
    <source>
        <dbReference type="ARBA" id="ARBA00023157"/>
    </source>
</evidence>
<dbReference type="PANTHER" id="PTHR24240">
    <property type="entry name" value="OPSIN"/>
    <property type="match status" value="1"/>
</dbReference>
<proteinExistence type="evidence at transcript level"/>
<comment type="subcellular location">
    <subcellularLocation>
        <location evidence="1 15">Membrane</location>
        <topology evidence="1 15">Multi-pass membrane protein</topology>
    </subcellularLocation>
</comment>
<evidence type="ECO:0000256" key="11">
    <source>
        <dbReference type="ARBA" id="ARBA00023170"/>
    </source>
</evidence>
<evidence type="ECO:0000256" key="4">
    <source>
        <dbReference type="ARBA" id="ARBA00022692"/>
    </source>
</evidence>
<dbReference type="GO" id="GO:0009881">
    <property type="term" value="F:photoreceptor activity"/>
    <property type="evidence" value="ECO:0007669"/>
    <property type="project" value="UniProtKB-KW"/>
</dbReference>
<dbReference type="CDD" id="cd15079">
    <property type="entry name" value="7tmA_photoreceptors_insect"/>
    <property type="match status" value="1"/>
</dbReference>
<evidence type="ECO:0000313" key="18">
    <source>
        <dbReference type="EMBL" id="BAQ54948.1"/>
    </source>
</evidence>
<keyword evidence="2 15" id="KW-0600">Photoreceptor protein</keyword>
<sequence length="379" mass="42746">MLDNETLTPTVHFYRDPGGHLQDGVDEMLGWNIPADYMDYIHPHWRQYKAPQAYQHFLLGLVYAVVLVVGMLGNVLVLWVFMTTKSLRSPSNLFVANLAVFDTLMMSKLPMFVVNSVVGGQYFGKIGCDIFGLFGSYSGIGASVTNAVIAYDRYRTIAFPLDGRLGMKQAVILVIMTWLYASPFSLLPLMGIWSRYAPEGYLTTCSFDYMKDGKETQFFVMTIFGWAYCVPLILIAMFYSKILAQVRVHEKMLKEQAKRMNVKSLSQGQEKETSVEIRIAKVAISIVFLFICGWTPYAMVAMMGCFSDRTLLTPTLSMFPAIACKTVACIDPWVYAINHPRFRAEIQKKIPWLCFFGQDTSSDNSSSGTEKTNVKEETA</sequence>
<evidence type="ECO:0000256" key="9">
    <source>
        <dbReference type="ARBA" id="ARBA00023136"/>
    </source>
</evidence>
<dbReference type="PRINTS" id="PR00237">
    <property type="entry name" value="GPCRRHODOPSN"/>
</dbReference>
<keyword evidence="13 15" id="KW-0807">Transducer</keyword>
<dbReference type="InterPro" id="IPR017452">
    <property type="entry name" value="GPCR_Rhodpsn_7TM"/>
</dbReference>
<feature type="transmembrane region" description="Helical" evidence="15">
    <location>
        <begin position="170"/>
        <end position="193"/>
    </location>
</feature>
<keyword evidence="11 15" id="KW-0675">Receptor</keyword>
<dbReference type="PROSITE" id="PS00238">
    <property type="entry name" value="OPSIN"/>
    <property type="match status" value="1"/>
</dbReference>
<evidence type="ECO:0000256" key="6">
    <source>
        <dbReference type="ARBA" id="ARBA00022989"/>
    </source>
</evidence>
<feature type="transmembrane region" description="Helical" evidence="15">
    <location>
        <begin position="279"/>
        <end position="297"/>
    </location>
</feature>
<dbReference type="InterPro" id="IPR001760">
    <property type="entry name" value="Opsin"/>
</dbReference>
<feature type="transmembrane region" description="Helical" evidence="15">
    <location>
        <begin position="93"/>
        <end position="118"/>
    </location>
</feature>
<keyword evidence="10" id="KW-1015">Disulfide bond</keyword>
<dbReference type="SMART" id="SM01381">
    <property type="entry name" value="7TM_GPCR_Srsx"/>
    <property type="match status" value="1"/>
</dbReference>
<keyword evidence="7 15" id="KW-0157">Chromophore</keyword>
<dbReference type="GO" id="GO:0016020">
    <property type="term" value="C:membrane"/>
    <property type="evidence" value="ECO:0007669"/>
    <property type="project" value="UniProtKB-SubCell"/>
</dbReference>
<gene>
    <name evidence="18" type="primary">RhSWa1</name>
</gene>
<dbReference type="GO" id="GO:0007601">
    <property type="term" value="P:visual perception"/>
    <property type="evidence" value="ECO:0007669"/>
    <property type="project" value="UniProtKB-KW"/>
</dbReference>
<reference evidence="18" key="1">
    <citation type="journal article" date="2015" name="Proc. Natl. Acad. Sci. U.S.A.">
        <title>Extraordinary diversity of visual opsin genes in dragonflies.</title>
        <authorList>
            <person name="Futahashi R."/>
            <person name="Kawahara-Miki R."/>
            <person name="Kinoshita M."/>
            <person name="Yoshitake K."/>
            <person name="Yajima S."/>
            <person name="Arikawa K."/>
            <person name="Fukatsu T."/>
        </authorList>
    </citation>
    <scope>NUCLEOTIDE SEQUENCE</scope>
</reference>